<accession>A0A1N7IIF2</accession>
<keyword evidence="1" id="KW-1133">Transmembrane helix</keyword>
<protein>
    <recommendedName>
        <fullName evidence="4">Transmembrane protein (PGPGW)</fullName>
    </recommendedName>
</protein>
<dbReference type="AlphaFoldDB" id="A0A1N7IIF2"/>
<dbReference type="OrthoDB" id="7308169at2"/>
<evidence type="ECO:0008006" key="4">
    <source>
        <dbReference type="Google" id="ProtNLM"/>
    </source>
</evidence>
<dbReference type="EMBL" id="FTOA01000001">
    <property type="protein sequence ID" value="SIS36865.1"/>
    <property type="molecule type" value="Genomic_DNA"/>
</dbReference>
<evidence type="ECO:0000313" key="2">
    <source>
        <dbReference type="EMBL" id="SIS36865.1"/>
    </source>
</evidence>
<proteinExistence type="predicted"/>
<dbReference type="RefSeq" id="WP_076398045.1">
    <property type="nucleotide sequence ID" value="NZ_FTOA01000001.1"/>
</dbReference>
<evidence type="ECO:0000313" key="3">
    <source>
        <dbReference type="Proteomes" id="UP000185678"/>
    </source>
</evidence>
<keyword evidence="1" id="KW-0472">Membrane</keyword>
<organism evidence="2 3">
    <name type="scientific">Insolitispirillum peregrinum</name>
    <dbReference type="NCBI Taxonomy" id="80876"/>
    <lineage>
        <taxon>Bacteria</taxon>
        <taxon>Pseudomonadati</taxon>
        <taxon>Pseudomonadota</taxon>
        <taxon>Alphaproteobacteria</taxon>
        <taxon>Rhodospirillales</taxon>
        <taxon>Novispirillaceae</taxon>
        <taxon>Insolitispirillum</taxon>
    </lineage>
</organism>
<evidence type="ECO:0000256" key="1">
    <source>
        <dbReference type="SAM" id="Phobius"/>
    </source>
</evidence>
<name>A0A1N7IIF2_9PROT</name>
<keyword evidence="1" id="KW-0812">Transmembrane</keyword>
<feature type="transmembrane region" description="Helical" evidence="1">
    <location>
        <begin position="29"/>
        <end position="48"/>
    </location>
</feature>
<gene>
    <name evidence="2" type="ORF">SAMN05421779_101134</name>
</gene>
<keyword evidence="3" id="KW-1185">Reference proteome</keyword>
<sequence length="107" mass="11618">MSLNAASFPFDPPAETAARVRRLSSLHRVVLLSAGIFLGLAAVLSAPLPVPLEMPLAGGSAMLILKASPRARRLYVKGSRRWPKTFKVSDRLLRRRKKAEPSDAAEA</sequence>
<reference evidence="2 3" key="1">
    <citation type="submission" date="2017-01" db="EMBL/GenBank/DDBJ databases">
        <authorList>
            <person name="Mah S.A."/>
            <person name="Swanson W.J."/>
            <person name="Moy G.W."/>
            <person name="Vacquier V.D."/>
        </authorList>
    </citation>
    <scope>NUCLEOTIDE SEQUENCE [LARGE SCALE GENOMIC DNA]</scope>
    <source>
        <strain evidence="2 3">DSM 11589</strain>
    </source>
</reference>
<dbReference type="Proteomes" id="UP000185678">
    <property type="component" value="Unassembled WGS sequence"/>
</dbReference>
<dbReference type="STRING" id="80876.SAMN05421779_101134"/>